<feature type="domain" description="RNase H type-1" evidence="1">
    <location>
        <begin position="172"/>
        <end position="260"/>
    </location>
</feature>
<organism evidence="2 3">
    <name type="scientific">Vitis vinifera</name>
    <name type="common">Grape</name>
    <dbReference type="NCBI Taxonomy" id="29760"/>
    <lineage>
        <taxon>Eukaryota</taxon>
        <taxon>Viridiplantae</taxon>
        <taxon>Streptophyta</taxon>
        <taxon>Embryophyta</taxon>
        <taxon>Tracheophyta</taxon>
        <taxon>Spermatophyta</taxon>
        <taxon>Magnoliopsida</taxon>
        <taxon>eudicotyledons</taxon>
        <taxon>Gunneridae</taxon>
        <taxon>Pentapetalae</taxon>
        <taxon>rosids</taxon>
        <taxon>Vitales</taxon>
        <taxon>Vitaceae</taxon>
        <taxon>Viteae</taxon>
        <taxon>Vitis</taxon>
    </lineage>
</organism>
<dbReference type="PANTHER" id="PTHR48475">
    <property type="entry name" value="RIBONUCLEASE H"/>
    <property type="match status" value="1"/>
</dbReference>
<dbReference type="EMBL" id="QGNW01002292">
    <property type="protein sequence ID" value="RVW21454.1"/>
    <property type="molecule type" value="Genomic_DNA"/>
</dbReference>
<dbReference type="Gene3D" id="3.30.420.10">
    <property type="entry name" value="Ribonuclease H-like superfamily/Ribonuclease H"/>
    <property type="match status" value="1"/>
</dbReference>
<gene>
    <name evidence="2" type="primary">rnhA_18</name>
    <name evidence="2" type="ORF">CK203_110482</name>
</gene>
<dbReference type="CDD" id="cd09279">
    <property type="entry name" value="RNase_HI_like"/>
    <property type="match status" value="1"/>
</dbReference>
<protein>
    <submittedName>
        <fullName evidence="2">Ribonuclease HI</fullName>
    </submittedName>
</protein>
<dbReference type="InterPro" id="IPR002156">
    <property type="entry name" value="RNaseH_domain"/>
</dbReference>
<evidence type="ECO:0000313" key="3">
    <source>
        <dbReference type="Proteomes" id="UP000288805"/>
    </source>
</evidence>
<evidence type="ECO:0000259" key="1">
    <source>
        <dbReference type="Pfam" id="PF13456"/>
    </source>
</evidence>
<dbReference type="InterPro" id="IPR012337">
    <property type="entry name" value="RNaseH-like_sf"/>
</dbReference>
<name>A0A438CE27_VITVI</name>
<reference evidence="2 3" key="1">
    <citation type="journal article" date="2018" name="PLoS Genet.">
        <title>Population sequencing reveals clonal diversity and ancestral inbreeding in the grapevine cultivar Chardonnay.</title>
        <authorList>
            <person name="Roach M.J."/>
            <person name="Johnson D.L."/>
            <person name="Bohlmann J."/>
            <person name="van Vuuren H.J."/>
            <person name="Jones S.J."/>
            <person name="Pretorius I.S."/>
            <person name="Schmidt S.A."/>
            <person name="Borneman A.R."/>
        </authorList>
    </citation>
    <scope>NUCLEOTIDE SEQUENCE [LARGE SCALE GENOMIC DNA]</scope>
    <source>
        <strain evidence="3">cv. Chardonnay</strain>
        <tissue evidence="2">Leaf</tissue>
    </source>
</reference>
<dbReference type="InterPro" id="IPR036397">
    <property type="entry name" value="RNaseH_sf"/>
</dbReference>
<comment type="caution">
    <text evidence="2">The sequence shown here is derived from an EMBL/GenBank/DDBJ whole genome shotgun (WGS) entry which is preliminary data.</text>
</comment>
<dbReference type="GO" id="GO:0003676">
    <property type="term" value="F:nucleic acid binding"/>
    <property type="evidence" value="ECO:0007669"/>
    <property type="project" value="InterPro"/>
</dbReference>
<dbReference type="GO" id="GO:0004523">
    <property type="term" value="F:RNA-DNA hybrid ribonuclease activity"/>
    <property type="evidence" value="ECO:0007669"/>
    <property type="project" value="InterPro"/>
</dbReference>
<sequence length="359" mass="41302">MNNQALELHSPLPKSFKVCKERTMEKRKSKQSEEKQRGQPLQSSFAFLEHFQNFSKYGCFVMAWMQSHGNFSHPEVISYELLEGEVFNSKFCINPLEPISMAIERPILTDRLMRWLVLLTEFDIHYVTQNIIGWRLYFDGAANQSGFGIGILLISPQGDHIPRSVRLAFFDDHRLMNNIVEYEACITGLETALDLGIRQLEIQGDSNLVIQQNQGIWRTRDEKLKPYHAYLDLLIDGFDVLRYIHLPKAENQFVDALATLASMIVIPAGVTVRSLLIETRSAPAYYCLIGEIEDRINLPWYHDIYQFLSCDTYPESTSPKDKRALRQLATRFVICGDALYRRSPDGLLLLCLDRTSADE</sequence>
<dbReference type="AlphaFoldDB" id="A0A438CE27"/>
<proteinExistence type="predicted"/>
<dbReference type="Pfam" id="PF13456">
    <property type="entry name" value="RVT_3"/>
    <property type="match status" value="1"/>
</dbReference>
<evidence type="ECO:0000313" key="2">
    <source>
        <dbReference type="EMBL" id="RVW21454.1"/>
    </source>
</evidence>
<dbReference type="PANTHER" id="PTHR48475:SF1">
    <property type="entry name" value="RNASE H TYPE-1 DOMAIN-CONTAINING PROTEIN"/>
    <property type="match status" value="1"/>
</dbReference>
<dbReference type="Proteomes" id="UP000288805">
    <property type="component" value="Unassembled WGS sequence"/>
</dbReference>
<dbReference type="SUPFAM" id="SSF53098">
    <property type="entry name" value="Ribonuclease H-like"/>
    <property type="match status" value="1"/>
</dbReference>
<accession>A0A438CE27</accession>